<dbReference type="KEGG" id="pprt:ET464_05290"/>
<feature type="transmembrane region" description="Helical" evidence="1">
    <location>
        <begin position="237"/>
        <end position="255"/>
    </location>
</feature>
<feature type="domain" description="DUF5808" evidence="3">
    <location>
        <begin position="321"/>
        <end position="346"/>
    </location>
</feature>
<sequence>MNETAWGLILFGATDLILIASFACYPYILARAILFGVYVPEAFRNDRKVSQMRFRFTVSQILADLAAAAAVIGWALASGTKMVDALPIVVPVHLVFALLFYIVFHRKAVQLKAEQNWSLSEVQPAKRVASLKDRRKEAIMPPLSFAPHLFIPLIIMALIGMHWDQIPDSFATHFGLNGKPDHWSAKSFGSVFSLSFIQLGAGILSVLINYTIGTAKQQLDPADPEASLKKQSQFRSVLSRFVWLIMLALILFVGYGQASMLFEQSFGQVPGWVDALLPILMIAGTAILLVYSSRKGLGQNYDTAAKDDRLWKLGGTTYYNPQDPSLFVSKRSGLGMTVNFAHPVSWIIIGLLVLILAIVPFLG</sequence>
<protein>
    <submittedName>
        <fullName evidence="4">DUF1648 domain-containing protein</fullName>
    </submittedName>
</protein>
<evidence type="ECO:0000313" key="4">
    <source>
        <dbReference type="EMBL" id="QAY65884.1"/>
    </source>
</evidence>
<dbReference type="RefSeq" id="WP_129438877.1">
    <property type="nucleotide sequence ID" value="NZ_CP035492.1"/>
</dbReference>
<dbReference type="AlphaFoldDB" id="A0A4P6ESL1"/>
<keyword evidence="5" id="KW-1185">Reference proteome</keyword>
<keyword evidence="1" id="KW-0472">Membrane</keyword>
<dbReference type="EMBL" id="CP035492">
    <property type="protein sequence ID" value="QAY65884.1"/>
    <property type="molecule type" value="Genomic_DNA"/>
</dbReference>
<reference evidence="4 5" key="1">
    <citation type="submission" date="2019-01" db="EMBL/GenBank/DDBJ databases">
        <title>Genome sequencing of strain FW100M-2.</title>
        <authorList>
            <person name="Heo J."/>
            <person name="Kim S.-J."/>
            <person name="Kim J.-S."/>
            <person name="Hong S.-B."/>
            <person name="Kwon S.-W."/>
        </authorList>
    </citation>
    <scope>NUCLEOTIDE SEQUENCE [LARGE SCALE GENOMIC DNA]</scope>
    <source>
        <strain evidence="4 5">FW100M-2</strain>
    </source>
</reference>
<keyword evidence="1" id="KW-1133">Transmembrane helix</keyword>
<feature type="transmembrane region" description="Helical" evidence="1">
    <location>
        <begin position="61"/>
        <end position="79"/>
    </location>
</feature>
<feature type="transmembrane region" description="Helical" evidence="1">
    <location>
        <begin position="275"/>
        <end position="291"/>
    </location>
</feature>
<evidence type="ECO:0000259" key="3">
    <source>
        <dbReference type="Pfam" id="PF19124"/>
    </source>
</evidence>
<dbReference type="OrthoDB" id="157646at2"/>
<name>A0A4P6ESL1_9BACL</name>
<feature type="transmembrane region" description="Helical" evidence="1">
    <location>
        <begin position="183"/>
        <end position="208"/>
    </location>
</feature>
<dbReference type="InterPro" id="IPR012867">
    <property type="entry name" value="DUF1648"/>
</dbReference>
<dbReference type="PANTHER" id="PTHR37810">
    <property type="entry name" value="IMMUNITY PROTEIN SDPI"/>
    <property type="match status" value="1"/>
</dbReference>
<dbReference type="Pfam" id="PF07853">
    <property type="entry name" value="DUF1648"/>
    <property type="match status" value="1"/>
</dbReference>
<feature type="transmembrane region" description="Helical" evidence="1">
    <location>
        <begin position="16"/>
        <end position="40"/>
    </location>
</feature>
<dbReference type="Pfam" id="PF19124">
    <property type="entry name" value="DUF5808"/>
    <property type="match status" value="1"/>
</dbReference>
<evidence type="ECO:0000259" key="2">
    <source>
        <dbReference type="Pfam" id="PF07853"/>
    </source>
</evidence>
<gene>
    <name evidence="4" type="ORF">ET464_05290</name>
</gene>
<keyword evidence="1" id="KW-0812">Transmembrane</keyword>
<dbReference type="GO" id="GO:0009636">
    <property type="term" value="P:response to toxic substance"/>
    <property type="evidence" value="ECO:0007669"/>
    <property type="project" value="TreeGrafter"/>
</dbReference>
<feature type="transmembrane region" description="Helical" evidence="1">
    <location>
        <begin position="340"/>
        <end position="362"/>
    </location>
</feature>
<dbReference type="PANTHER" id="PTHR37810:SF9">
    <property type="entry name" value="MEMBRANE PROTEIN"/>
    <property type="match status" value="1"/>
</dbReference>
<accession>A0A4P6ESL1</accession>
<feature type="transmembrane region" description="Helical" evidence="1">
    <location>
        <begin position="143"/>
        <end position="163"/>
    </location>
</feature>
<proteinExistence type="predicted"/>
<evidence type="ECO:0000256" key="1">
    <source>
        <dbReference type="SAM" id="Phobius"/>
    </source>
</evidence>
<organism evidence="4 5">
    <name type="scientific">Paenibacillus protaetiae</name>
    <dbReference type="NCBI Taxonomy" id="2509456"/>
    <lineage>
        <taxon>Bacteria</taxon>
        <taxon>Bacillati</taxon>
        <taxon>Bacillota</taxon>
        <taxon>Bacilli</taxon>
        <taxon>Bacillales</taxon>
        <taxon>Paenibacillaceae</taxon>
        <taxon>Paenibacillus</taxon>
    </lineage>
</organism>
<feature type="transmembrane region" description="Helical" evidence="1">
    <location>
        <begin position="85"/>
        <end position="104"/>
    </location>
</feature>
<dbReference type="Proteomes" id="UP000293568">
    <property type="component" value="Chromosome"/>
</dbReference>
<dbReference type="InterPro" id="IPR043831">
    <property type="entry name" value="DUF5808"/>
</dbReference>
<feature type="domain" description="DUF1648" evidence="2">
    <location>
        <begin position="154"/>
        <end position="198"/>
    </location>
</feature>
<evidence type="ECO:0000313" key="5">
    <source>
        <dbReference type="Proteomes" id="UP000293568"/>
    </source>
</evidence>